<dbReference type="PRINTS" id="PR00463">
    <property type="entry name" value="EP450I"/>
</dbReference>
<keyword evidence="7" id="KW-0256">Endoplasmic reticulum</keyword>
<gene>
    <name evidence="15" type="ORF">LSTR_LSTR005114</name>
</gene>
<keyword evidence="8" id="KW-0492">Microsome</keyword>
<evidence type="ECO:0000256" key="13">
    <source>
        <dbReference type="PIRSR" id="PIRSR602401-1"/>
    </source>
</evidence>
<keyword evidence="14" id="KW-0812">Transmembrane</keyword>
<evidence type="ECO:0000256" key="5">
    <source>
        <dbReference type="ARBA" id="ARBA00022617"/>
    </source>
</evidence>
<comment type="caution">
    <text evidence="15">The sequence shown here is derived from an EMBL/GenBank/DDBJ whole genome shotgun (WGS) entry which is preliminary data.</text>
</comment>
<evidence type="ECO:0000256" key="10">
    <source>
        <dbReference type="ARBA" id="ARBA00023004"/>
    </source>
</evidence>
<dbReference type="InterPro" id="IPR036396">
    <property type="entry name" value="Cyt_P450_sf"/>
</dbReference>
<dbReference type="OrthoDB" id="1470350at2759"/>
<evidence type="ECO:0000256" key="6">
    <source>
        <dbReference type="ARBA" id="ARBA00022723"/>
    </source>
</evidence>
<dbReference type="PANTHER" id="PTHR24291">
    <property type="entry name" value="CYTOCHROME P450 FAMILY 4"/>
    <property type="match status" value="1"/>
</dbReference>
<evidence type="ECO:0000256" key="2">
    <source>
        <dbReference type="ARBA" id="ARBA00004174"/>
    </source>
</evidence>
<evidence type="ECO:0000256" key="11">
    <source>
        <dbReference type="ARBA" id="ARBA00023033"/>
    </source>
</evidence>
<keyword evidence="11" id="KW-0503">Monooxygenase</keyword>
<comment type="similarity">
    <text evidence="4">Belongs to the cytochrome P450 family.</text>
</comment>
<dbReference type="InterPro" id="IPR050196">
    <property type="entry name" value="Cytochrome_P450_Monoox"/>
</dbReference>
<dbReference type="GO" id="GO:0005789">
    <property type="term" value="C:endoplasmic reticulum membrane"/>
    <property type="evidence" value="ECO:0007669"/>
    <property type="project" value="UniProtKB-SubCell"/>
</dbReference>
<dbReference type="Proteomes" id="UP000291343">
    <property type="component" value="Unassembled WGS sequence"/>
</dbReference>
<dbReference type="SMR" id="A0A482WQM5"/>
<keyword evidence="9" id="KW-0560">Oxidoreductase</keyword>
<comment type="subcellular location">
    <subcellularLocation>
        <location evidence="3">Endoplasmic reticulum membrane</location>
        <topology evidence="3">Peripheral membrane protein</topology>
    </subcellularLocation>
    <subcellularLocation>
        <location evidence="2">Microsome membrane</location>
        <topology evidence="2">Peripheral membrane protein</topology>
    </subcellularLocation>
</comment>
<dbReference type="Pfam" id="PF00067">
    <property type="entry name" value="p450"/>
    <property type="match status" value="1"/>
</dbReference>
<dbReference type="STRING" id="195883.A0A482WQM5"/>
<evidence type="ECO:0000256" key="3">
    <source>
        <dbReference type="ARBA" id="ARBA00004406"/>
    </source>
</evidence>
<organism evidence="15 16">
    <name type="scientific">Laodelphax striatellus</name>
    <name type="common">Small brown planthopper</name>
    <name type="synonym">Delphax striatella</name>
    <dbReference type="NCBI Taxonomy" id="195883"/>
    <lineage>
        <taxon>Eukaryota</taxon>
        <taxon>Metazoa</taxon>
        <taxon>Ecdysozoa</taxon>
        <taxon>Arthropoda</taxon>
        <taxon>Hexapoda</taxon>
        <taxon>Insecta</taxon>
        <taxon>Pterygota</taxon>
        <taxon>Neoptera</taxon>
        <taxon>Paraneoptera</taxon>
        <taxon>Hemiptera</taxon>
        <taxon>Auchenorrhyncha</taxon>
        <taxon>Fulgoroidea</taxon>
        <taxon>Delphacidae</taxon>
        <taxon>Criomorphinae</taxon>
        <taxon>Laodelphax</taxon>
    </lineage>
</organism>
<evidence type="ECO:0000256" key="7">
    <source>
        <dbReference type="ARBA" id="ARBA00022824"/>
    </source>
</evidence>
<keyword evidence="5 13" id="KW-0349">Heme</keyword>
<dbReference type="Gene3D" id="1.10.630.10">
    <property type="entry name" value="Cytochrome P450"/>
    <property type="match status" value="1"/>
</dbReference>
<dbReference type="GO" id="GO:0004497">
    <property type="term" value="F:monooxygenase activity"/>
    <property type="evidence" value="ECO:0007669"/>
    <property type="project" value="UniProtKB-KW"/>
</dbReference>
<dbReference type="GO" id="GO:0016705">
    <property type="term" value="F:oxidoreductase activity, acting on paired donors, with incorporation or reduction of molecular oxygen"/>
    <property type="evidence" value="ECO:0007669"/>
    <property type="project" value="InterPro"/>
</dbReference>
<dbReference type="InParanoid" id="A0A482WQM5"/>
<feature type="transmembrane region" description="Helical" evidence="14">
    <location>
        <begin position="6"/>
        <end position="23"/>
    </location>
</feature>
<evidence type="ECO:0000256" key="4">
    <source>
        <dbReference type="ARBA" id="ARBA00010617"/>
    </source>
</evidence>
<evidence type="ECO:0000256" key="9">
    <source>
        <dbReference type="ARBA" id="ARBA00023002"/>
    </source>
</evidence>
<evidence type="ECO:0000313" key="15">
    <source>
        <dbReference type="EMBL" id="RZF35586.1"/>
    </source>
</evidence>
<dbReference type="GO" id="GO:0005506">
    <property type="term" value="F:iron ion binding"/>
    <property type="evidence" value="ECO:0007669"/>
    <property type="project" value="InterPro"/>
</dbReference>
<dbReference type="PANTHER" id="PTHR24291:SF189">
    <property type="entry name" value="CYTOCHROME P450 4C3-RELATED"/>
    <property type="match status" value="1"/>
</dbReference>
<dbReference type="SUPFAM" id="SSF48264">
    <property type="entry name" value="Cytochrome P450"/>
    <property type="match status" value="1"/>
</dbReference>
<keyword evidence="16" id="KW-1185">Reference proteome</keyword>
<feature type="binding site" description="axial binding residue" evidence="13">
    <location>
        <position position="444"/>
    </location>
    <ligand>
        <name>heme</name>
        <dbReference type="ChEBI" id="CHEBI:30413"/>
    </ligand>
    <ligandPart>
        <name>Fe</name>
        <dbReference type="ChEBI" id="CHEBI:18248"/>
    </ligandPart>
</feature>
<evidence type="ECO:0000256" key="8">
    <source>
        <dbReference type="ARBA" id="ARBA00022848"/>
    </source>
</evidence>
<dbReference type="InterPro" id="IPR001128">
    <property type="entry name" value="Cyt_P450"/>
</dbReference>
<evidence type="ECO:0000313" key="16">
    <source>
        <dbReference type="Proteomes" id="UP000291343"/>
    </source>
</evidence>
<keyword evidence="14" id="KW-1133">Transmembrane helix</keyword>
<keyword evidence="12 14" id="KW-0472">Membrane</keyword>
<dbReference type="PRINTS" id="PR00385">
    <property type="entry name" value="P450"/>
</dbReference>
<name>A0A482WQM5_LAOST</name>
<evidence type="ECO:0000256" key="14">
    <source>
        <dbReference type="SAM" id="Phobius"/>
    </source>
</evidence>
<dbReference type="InterPro" id="IPR002401">
    <property type="entry name" value="Cyt_P450_E_grp-I"/>
</dbReference>
<dbReference type="EMBL" id="QKKF02028001">
    <property type="protein sequence ID" value="RZF35586.1"/>
    <property type="molecule type" value="Genomic_DNA"/>
</dbReference>
<evidence type="ECO:0008006" key="17">
    <source>
        <dbReference type="Google" id="ProtNLM"/>
    </source>
</evidence>
<protein>
    <recommendedName>
        <fullName evidence="17">Cytochrome P450</fullName>
    </recommendedName>
</protein>
<dbReference type="AlphaFoldDB" id="A0A482WQM5"/>
<accession>A0A482WQM5</accession>
<keyword evidence="6 13" id="KW-0479">Metal-binding</keyword>
<proteinExistence type="inferred from homology"/>
<evidence type="ECO:0000256" key="12">
    <source>
        <dbReference type="ARBA" id="ARBA00023136"/>
    </source>
</evidence>
<reference evidence="15 16" key="1">
    <citation type="journal article" date="2017" name="Gigascience">
        <title>Genome sequence of the small brown planthopper, Laodelphax striatellus.</title>
        <authorList>
            <person name="Zhu J."/>
            <person name="Jiang F."/>
            <person name="Wang X."/>
            <person name="Yang P."/>
            <person name="Bao Y."/>
            <person name="Zhao W."/>
            <person name="Wang W."/>
            <person name="Lu H."/>
            <person name="Wang Q."/>
            <person name="Cui N."/>
            <person name="Li J."/>
            <person name="Chen X."/>
            <person name="Luo L."/>
            <person name="Yu J."/>
            <person name="Kang L."/>
            <person name="Cui F."/>
        </authorList>
    </citation>
    <scope>NUCLEOTIDE SEQUENCE [LARGE SCALE GENOMIC DNA]</scope>
    <source>
        <strain evidence="15">Lst14</strain>
    </source>
</reference>
<evidence type="ECO:0000256" key="1">
    <source>
        <dbReference type="ARBA" id="ARBA00001971"/>
    </source>
</evidence>
<comment type="cofactor">
    <cofactor evidence="1 13">
        <name>heme</name>
        <dbReference type="ChEBI" id="CHEBI:30413"/>
    </cofactor>
</comment>
<keyword evidence="10 13" id="KW-0408">Iron</keyword>
<sequence>MREQTMITWLQTIIAIILLYVVFEKLRQWRLEGNIPGPSTVPFFGNSLILWDYKNTQDIGRIVMKLQGLMEYGNLCRLWLGHHLIVGVADPKSLEVIFKSNELLNKSFLYDFANDIASGVFVSSGEKWKVLRKIVNKVFHNNNMENQLNVFNNSSKVLCQVLESKCDGKSFKIDNFLHRCILDITCKILASSRNDIQLKKDLTYIEDVHLVAHLSFERLLRIWLYPDFIYKHSTSGKMKQAASNRVLGFGLELINERREFLNEVENSITVEGYSNPKTFLDYMMDYAKARNLTDLELSMSITDLIVAGSDTTACAISYMLLMLAMYQDIQEQVYEEVHEIFGDSDRPMELKDMNRMPVLERVYMEVLRHCCPPHIVRRVDSPLYLQDKRIPVGSSLYIMLYRLHRDPEYWSHPNSFYPDHFLPENVQQRPKYTFLPFVSGLRACPGQRFSFIMMKIIVSTILRQYKITTSVRPSEIKLSMTLMLEISGGSNVQLTRR</sequence>
<dbReference type="GO" id="GO:0020037">
    <property type="term" value="F:heme binding"/>
    <property type="evidence" value="ECO:0007669"/>
    <property type="project" value="InterPro"/>
</dbReference>